<dbReference type="EMBL" id="MG592573">
    <property type="protein sequence ID" value="AUR95208.1"/>
    <property type="molecule type" value="Genomic_DNA"/>
</dbReference>
<keyword evidence="1" id="KW-0472">Membrane</keyword>
<reference evidence="2 3" key="1">
    <citation type="submission" date="2017-11" db="EMBL/GenBank/DDBJ databases">
        <title>A major lineage of nontailed dsDNA viruses as unrecognized killers of marine bacteria.</title>
        <authorList>
            <person name="Kauffman K.M."/>
            <person name="Hussain F.A."/>
            <person name="Yang J."/>
            <person name="Arevalo P."/>
            <person name="Brown J.M."/>
            <person name="Chang W.K."/>
            <person name="VanInsberghe D."/>
            <person name="Elsherbini J."/>
            <person name="Cutler M.B."/>
            <person name="Kelly L."/>
            <person name="Polz M.F."/>
        </authorList>
    </citation>
    <scope>NUCLEOTIDE SEQUENCE [LARGE SCALE GENOMIC DNA]</scope>
</reference>
<gene>
    <name evidence="2" type="ORF">NVP1202O_30</name>
</gene>
<name>A0A2I7RNJ2_9CAUD</name>
<accession>A0A2I7RNJ2</accession>
<evidence type="ECO:0000313" key="2">
    <source>
        <dbReference type="EMBL" id="AUR95208.1"/>
    </source>
</evidence>
<keyword evidence="1" id="KW-1133">Transmembrane helix</keyword>
<organism evidence="2 3">
    <name type="scientific">Vibrio phage 1.202.O._10N.222.45.E8</name>
    <dbReference type="NCBI Taxonomy" id="1881262"/>
    <lineage>
        <taxon>Viruses</taxon>
        <taxon>Duplodnaviria</taxon>
        <taxon>Heunggongvirae</taxon>
        <taxon>Uroviricota</taxon>
        <taxon>Caudoviricetes</taxon>
        <taxon>Peduoviridae</taxon>
        <taxon>Canoevirus</taxon>
        <taxon>Canoevirus canoe</taxon>
    </lineage>
</organism>
<keyword evidence="3" id="KW-1185">Reference proteome</keyword>
<dbReference type="Proteomes" id="UP000266567">
    <property type="component" value="Segment"/>
</dbReference>
<evidence type="ECO:0000313" key="3">
    <source>
        <dbReference type="Proteomes" id="UP000266567"/>
    </source>
</evidence>
<dbReference type="Pfam" id="PF16080">
    <property type="entry name" value="Phage_holin_2_3"/>
    <property type="match status" value="1"/>
</dbReference>
<feature type="transmembrane region" description="Helical" evidence="1">
    <location>
        <begin position="31"/>
        <end position="49"/>
    </location>
</feature>
<protein>
    <submittedName>
        <fullName evidence="2">Holin family HP1</fullName>
    </submittedName>
</protein>
<evidence type="ECO:0000256" key="1">
    <source>
        <dbReference type="SAM" id="Phobius"/>
    </source>
</evidence>
<dbReference type="InterPro" id="IPR032118">
    <property type="entry name" value="Phage_holin_HP1"/>
</dbReference>
<proteinExistence type="predicted"/>
<keyword evidence="1" id="KW-0812">Transmembrane</keyword>
<sequence length="69" mass="7889">MQDWYDKVTGYIAYLMSATGVLLSSVTLEQWYFLTSIFIGLGALLANVWHKRAMQKIAKEKGVFINETK</sequence>